<reference evidence="15 16" key="1">
    <citation type="journal article" date="2021" name="Elife">
        <title>Chloroplast acquisition without the gene transfer in kleptoplastic sea slugs, Plakobranchus ocellatus.</title>
        <authorList>
            <person name="Maeda T."/>
            <person name="Takahashi S."/>
            <person name="Yoshida T."/>
            <person name="Shimamura S."/>
            <person name="Takaki Y."/>
            <person name="Nagai Y."/>
            <person name="Toyoda A."/>
            <person name="Suzuki Y."/>
            <person name="Arimoto A."/>
            <person name="Ishii H."/>
            <person name="Satoh N."/>
            <person name="Nishiyama T."/>
            <person name="Hasebe M."/>
            <person name="Maruyama T."/>
            <person name="Minagawa J."/>
            <person name="Obokata J."/>
            <person name="Shigenobu S."/>
        </authorList>
    </citation>
    <scope>NUCLEOTIDE SEQUENCE [LARGE SCALE GENOMIC DNA]</scope>
</reference>
<feature type="disulfide bond" evidence="12">
    <location>
        <begin position="244"/>
        <end position="262"/>
    </location>
</feature>
<dbReference type="InterPro" id="IPR032675">
    <property type="entry name" value="LRR_dom_sf"/>
</dbReference>
<evidence type="ECO:0000313" key="15">
    <source>
        <dbReference type="EMBL" id="GFR85102.1"/>
    </source>
</evidence>
<dbReference type="PROSITE" id="PS51450">
    <property type="entry name" value="LRR"/>
    <property type="match status" value="1"/>
</dbReference>
<dbReference type="Pfam" id="PF00057">
    <property type="entry name" value="Ldl_recept_a"/>
    <property type="match status" value="2"/>
</dbReference>
<feature type="transmembrane region" description="Helical" evidence="13">
    <location>
        <begin position="922"/>
        <end position="944"/>
    </location>
</feature>
<evidence type="ECO:0000313" key="16">
    <source>
        <dbReference type="Proteomes" id="UP000762676"/>
    </source>
</evidence>
<dbReference type="PROSITE" id="PS50068">
    <property type="entry name" value="LDLRA_2"/>
    <property type="match status" value="4"/>
</dbReference>
<dbReference type="Gene3D" id="3.80.10.10">
    <property type="entry name" value="Ribonuclease Inhibitor"/>
    <property type="match status" value="1"/>
</dbReference>
<evidence type="ECO:0000256" key="13">
    <source>
        <dbReference type="SAM" id="Phobius"/>
    </source>
</evidence>
<dbReference type="GO" id="GO:0007189">
    <property type="term" value="P:adenylate cyclase-activating G protein-coupled receptor signaling pathway"/>
    <property type="evidence" value="ECO:0007669"/>
    <property type="project" value="TreeGrafter"/>
</dbReference>
<dbReference type="InterPro" id="IPR036055">
    <property type="entry name" value="LDL_receptor-like_sf"/>
</dbReference>
<protein>
    <submittedName>
        <fullName evidence="15">Relaxin receptor-like protein</fullName>
    </submittedName>
</protein>
<dbReference type="CDD" id="cd00112">
    <property type="entry name" value="LDLa"/>
    <property type="match status" value="5"/>
</dbReference>
<dbReference type="InterPro" id="IPR000276">
    <property type="entry name" value="GPCR_Rhodpsn"/>
</dbReference>
<dbReference type="PANTHER" id="PTHR24372">
    <property type="entry name" value="GLYCOPROTEIN HORMONE RECEPTOR"/>
    <property type="match status" value="1"/>
</dbReference>
<feature type="transmembrane region" description="Helical" evidence="13">
    <location>
        <begin position="768"/>
        <end position="793"/>
    </location>
</feature>
<feature type="disulfide bond" evidence="12">
    <location>
        <begin position="208"/>
        <end position="226"/>
    </location>
</feature>
<dbReference type="AlphaFoldDB" id="A0AAV4GHB6"/>
<keyword evidence="5" id="KW-0677">Repeat</keyword>
<feature type="disulfide bond" evidence="12">
    <location>
        <begin position="367"/>
        <end position="385"/>
    </location>
</feature>
<evidence type="ECO:0000256" key="12">
    <source>
        <dbReference type="PROSITE-ProRule" id="PRU00124"/>
    </source>
</evidence>
<keyword evidence="11" id="KW-0807">Transducer</keyword>
<dbReference type="PRINTS" id="PR00261">
    <property type="entry name" value="LDLRECEPTOR"/>
</dbReference>
<keyword evidence="3" id="KW-0433">Leucine-rich repeat</keyword>
<sequence>MTFSEWDEEEPRGGDRLGCAQWKFGDFDYNINSWSSVECGNAGDIIVCQNHLKPKIAPLNLKLSYSHKPNFNYNNFTGLEIFLVFSSYKIRASTTLAIASGFLKQKIQEFTFEKNSDIVLLRPQSLVNDHLKIEGIVFKEDLVIPNGREENIVAELGRLFFQCDSDNSTHGVPWSQVCDGVKDCSSGDDESLCGEIGYPSCSNNQFSCVSKQCVPLEARCDLIDDCQDGSDEKDCELECPHRLCNTGRCLPRPWFNDGQVDCSDGSDESKEQGDPCIFICNRTQCVTREMLNDGVLDCKGPEGPLDETLGALESITCNRSNETPYRNNWAPKCVLFFDIFGEIIGCRNFMHLKDCENFRCPAGYAKCPESFCIPLAYVNDGKEDCDEGQDEGSQDLEKVDGIFKCHPLKSQYVPLESVCDGRKDCLQGEDELECDLTCFPGFICLAGAISASKFHKKQTPTDWSFVDPKTRYLDISGVHVPDFFKIYPKGHFNHLIVLNLSSCYIQNITRGGNCDNRQCLEDFKTVQKLDLSYNNLLQVKNFSILRIMRNLKELDLSHNDDLSEIASLAFVSLWNVRVINLSYTNIFKLSLHTFSSLKNLQTFLLQRTRLNALDFILPASLLYLNIEQTNINTVRKDVFTNMSVSAKEIYSPTYKLCCPQVLGSLIPKHACIFPKEQAVFSCEDLVKESPLRAILWLIGFFTLFGNIVTLLYRLTWGRQLLLKPHGMFVTNLGVSDTLMGFYLTIIAVADLVSQREYALHDHTWRNSWVCWFAGTMATLSSITSTLFITLITVDRFLAVRYPYGDIRFSSRTMSVAVAAAWFLGISLATLLLLPFAQHWTIYSHNGMCIGLPLTPERLPGWQYSVSLFVVLNFFLFLFIGVGQGAIYKNIKEKARRIRKSSKPQSQLYQNQRKQEIAIAKQLSLVVMSNFLCWCPIITLGLVSLSGVDTGEAAYRWSAIVILPINSALNPLLYTVPAIKEKVKEFRRTGRLTNDSVQKSITLNNAPGRTVGSSLIGKIQKLKLVKQALFGNDGLASVTTPVVELFQKTVTDLREVCKKYRKKVERTKRIKNRWGKS</sequence>
<keyword evidence="16" id="KW-1185">Reference proteome</keyword>
<evidence type="ECO:0000259" key="14">
    <source>
        <dbReference type="PROSITE" id="PS50262"/>
    </source>
</evidence>
<evidence type="ECO:0000256" key="8">
    <source>
        <dbReference type="ARBA" id="ARBA00023136"/>
    </source>
</evidence>
<evidence type="ECO:0000256" key="4">
    <source>
        <dbReference type="ARBA" id="ARBA00022692"/>
    </source>
</evidence>
<evidence type="ECO:0000256" key="11">
    <source>
        <dbReference type="ARBA" id="ARBA00023224"/>
    </source>
</evidence>
<dbReference type="SUPFAM" id="SSF52058">
    <property type="entry name" value="L domain-like"/>
    <property type="match status" value="1"/>
</dbReference>
<dbReference type="PANTHER" id="PTHR24372:SF77">
    <property type="entry name" value="G-PROTEIN COUPLED RECEPTORS FAMILY 1 PROFILE DOMAIN-CONTAINING PROTEIN"/>
    <property type="match status" value="1"/>
</dbReference>
<feature type="transmembrane region" description="Helical" evidence="13">
    <location>
        <begin position="956"/>
        <end position="978"/>
    </location>
</feature>
<organism evidence="15 16">
    <name type="scientific">Elysia marginata</name>
    <dbReference type="NCBI Taxonomy" id="1093978"/>
    <lineage>
        <taxon>Eukaryota</taxon>
        <taxon>Metazoa</taxon>
        <taxon>Spiralia</taxon>
        <taxon>Lophotrochozoa</taxon>
        <taxon>Mollusca</taxon>
        <taxon>Gastropoda</taxon>
        <taxon>Heterobranchia</taxon>
        <taxon>Euthyneura</taxon>
        <taxon>Panpulmonata</taxon>
        <taxon>Sacoglossa</taxon>
        <taxon>Placobranchoidea</taxon>
        <taxon>Plakobranchidae</taxon>
        <taxon>Elysia</taxon>
    </lineage>
</organism>
<evidence type="ECO:0000256" key="1">
    <source>
        <dbReference type="ARBA" id="ARBA00004651"/>
    </source>
</evidence>
<evidence type="ECO:0000256" key="7">
    <source>
        <dbReference type="ARBA" id="ARBA00023040"/>
    </source>
</evidence>
<comment type="subcellular location">
    <subcellularLocation>
        <location evidence="1">Cell membrane</location>
        <topology evidence="1">Multi-pass membrane protein</topology>
    </subcellularLocation>
</comment>
<dbReference type="InterPro" id="IPR023415">
    <property type="entry name" value="LDLR_class-A_CS"/>
</dbReference>
<keyword evidence="2" id="KW-1003">Cell membrane</keyword>
<evidence type="ECO:0000256" key="5">
    <source>
        <dbReference type="ARBA" id="ARBA00022737"/>
    </source>
</evidence>
<feature type="disulfide bond" evidence="12">
    <location>
        <begin position="360"/>
        <end position="372"/>
    </location>
</feature>
<feature type="domain" description="G-protein coupled receptors family 1 profile" evidence="14">
    <location>
        <begin position="705"/>
        <end position="973"/>
    </location>
</feature>
<feature type="disulfide bond" evidence="12">
    <location>
        <begin position="178"/>
        <end position="193"/>
    </location>
</feature>
<evidence type="ECO:0000256" key="2">
    <source>
        <dbReference type="ARBA" id="ARBA00022475"/>
    </source>
</evidence>
<evidence type="ECO:0000256" key="10">
    <source>
        <dbReference type="ARBA" id="ARBA00023170"/>
    </source>
</evidence>
<dbReference type="PROSITE" id="PS01209">
    <property type="entry name" value="LDLRA_1"/>
    <property type="match status" value="1"/>
</dbReference>
<feature type="disulfide bond" evidence="12">
    <location>
        <begin position="201"/>
        <end position="213"/>
    </location>
</feature>
<evidence type="ECO:0000256" key="9">
    <source>
        <dbReference type="ARBA" id="ARBA00023157"/>
    </source>
</evidence>
<accession>A0AAV4GHB6</accession>
<dbReference type="GO" id="GO:0009755">
    <property type="term" value="P:hormone-mediated signaling pathway"/>
    <property type="evidence" value="ECO:0007669"/>
    <property type="project" value="TreeGrafter"/>
</dbReference>
<dbReference type="SMART" id="SM00192">
    <property type="entry name" value="LDLa"/>
    <property type="match status" value="5"/>
</dbReference>
<dbReference type="EMBL" id="BMAT01012063">
    <property type="protein sequence ID" value="GFR85102.1"/>
    <property type="molecule type" value="Genomic_DNA"/>
</dbReference>
<dbReference type="PROSITE" id="PS00237">
    <property type="entry name" value="G_PROTEIN_RECEP_F1_1"/>
    <property type="match status" value="1"/>
</dbReference>
<keyword evidence="10 15" id="KW-0675">Receptor</keyword>
<dbReference type="Pfam" id="PF13855">
    <property type="entry name" value="LRR_8"/>
    <property type="match status" value="1"/>
</dbReference>
<dbReference type="InterPro" id="IPR017452">
    <property type="entry name" value="GPCR_Rhodpsn_7TM"/>
</dbReference>
<dbReference type="GO" id="GO:0008528">
    <property type="term" value="F:G protein-coupled peptide receptor activity"/>
    <property type="evidence" value="ECO:0007669"/>
    <property type="project" value="TreeGrafter"/>
</dbReference>
<dbReference type="SUPFAM" id="SSF81321">
    <property type="entry name" value="Family A G protein-coupled receptor-like"/>
    <property type="match status" value="1"/>
</dbReference>
<dbReference type="Gene3D" id="1.20.1070.10">
    <property type="entry name" value="Rhodopsin 7-helix transmembrane proteins"/>
    <property type="match status" value="1"/>
</dbReference>
<evidence type="ECO:0000256" key="3">
    <source>
        <dbReference type="ARBA" id="ARBA00022614"/>
    </source>
</evidence>
<dbReference type="InterPro" id="IPR002172">
    <property type="entry name" value="LDrepeatLR_classA_rpt"/>
</dbReference>
<dbReference type="InterPro" id="IPR001611">
    <property type="entry name" value="Leu-rich_rpt"/>
</dbReference>
<evidence type="ECO:0000256" key="6">
    <source>
        <dbReference type="ARBA" id="ARBA00022989"/>
    </source>
</evidence>
<dbReference type="Gene3D" id="4.10.400.10">
    <property type="entry name" value="Low-density Lipoprotein Receptor"/>
    <property type="match status" value="5"/>
</dbReference>
<keyword evidence="9 12" id="KW-1015">Disulfide bond</keyword>
<feature type="transmembrane region" description="Helical" evidence="13">
    <location>
        <begin position="693"/>
        <end position="714"/>
    </location>
</feature>
<keyword evidence="7" id="KW-0297">G-protein coupled receptor</keyword>
<gene>
    <name evidence="15" type="ORF">ElyMa_006019500</name>
</gene>
<feature type="transmembrane region" description="Helical" evidence="13">
    <location>
        <begin position="814"/>
        <end position="836"/>
    </location>
</feature>
<dbReference type="GO" id="GO:0005886">
    <property type="term" value="C:plasma membrane"/>
    <property type="evidence" value="ECO:0007669"/>
    <property type="project" value="UniProtKB-SubCell"/>
</dbReference>
<feature type="transmembrane region" description="Helical" evidence="13">
    <location>
        <begin position="861"/>
        <end position="887"/>
    </location>
</feature>
<dbReference type="SUPFAM" id="SSF57424">
    <property type="entry name" value="LDL receptor-like module"/>
    <property type="match status" value="5"/>
</dbReference>
<proteinExistence type="predicted"/>
<keyword evidence="4 13" id="KW-0812">Transmembrane</keyword>
<comment type="caution">
    <text evidence="15">The sequence shown here is derived from an EMBL/GenBank/DDBJ whole genome shotgun (WGS) entry which is preliminary data.</text>
</comment>
<feature type="disulfide bond" evidence="12">
    <location>
        <begin position="220"/>
        <end position="235"/>
    </location>
</feature>
<feature type="transmembrane region" description="Helical" evidence="13">
    <location>
        <begin position="726"/>
        <end position="748"/>
    </location>
</feature>
<keyword evidence="8 13" id="KW-0472">Membrane</keyword>
<dbReference type="Pfam" id="PF00001">
    <property type="entry name" value="7tm_1"/>
    <property type="match status" value="1"/>
</dbReference>
<dbReference type="Proteomes" id="UP000762676">
    <property type="component" value="Unassembled WGS sequence"/>
</dbReference>
<name>A0AAV4GHB6_9GAST</name>
<dbReference type="PROSITE" id="PS50262">
    <property type="entry name" value="G_PROTEIN_RECEP_F1_2"/>
    <property type="match status" value="1"/>
</dbReference>
<keyword evidence="6 13" id="KW-1133">Transmembrane helix</keyword>
<comment type="caution">
    <text evidence="12">Lacks conserved residue(s) required for the propagation of feature annotation.</text>
</comment>